<dbReference type="InterPro" id="IPR005202">
    <property type="entry name" value="TF_GRAS"/>
</dbReference>
<protein>
    <recommendedName>
        <fullName evidence="9">Scarecrow-like protein 14</fullName>
    </recommendedName>
</protein>
<dbReference type="Pfam" id="PF03514">
    <property type="entry name" value="GRAS"/>
    <property type="match status" value="1"/>
</dbReference>
<organism evidence="7 8">
    <name type="scientific">Rubus argutus</name>
    <name type="common">Southern blackberry</name>
    <dbReference type="NCBI Taxonomy" id="59490"/>
    <lineage>
        <taxon>Eukaryota</taxon>
        <taxon>Viridiplantae</taxon>
        <taxon>Streptophyta</taxon>
        <taxon>Embryophyta</taxon>
        <taxon>Tracheophyta</taxon>
        <taxon>Spermatophyta</taxon>
        <taxon>Magnoliopsida</taxon>
        <taxon>eudicotyledons</taxon>
        <taxon>Gunneridae</taxon>
        <taxon>Pentapetalae</taxon>
        <taxon>rosids</taxon>
        <taxon>fabids</taxon>
        <taxon>Rosales</taxon>
        <taxon>Rosaceae</taxon>
        <taxon>Rosoideae</taxon>
        <taxon>Rosoideae incertae sedis</taxon>
        <taxon>Rubus</taxon>
    </lineage>
</organism>
<evidence type="ECO:0000313" key="7">
    <source>
        <dbReference type="EMBL" id="KAK9940554.1"/>
    </source>
</evidence>
<comment type="caution">
    <text evidence="5">Lacks conserved residue(s) required for the propagation of feature annotation.</text>
</comment>
<dbReference type="Proteomes" id="UP001457282">
    <property type="component" value="Unassembled WGS sequence"/>
</dbReference>
<sequence>MDPRLSELPNFNSSFNDQTLLPDMLNEYPSSDPFEDLSFLDPNPSNSALSSSFRPDGDDGEFCDTVLNFINQLLMEEDMDSKPCMFHDPLALQATEESLYEVIGGGKYPASQDQVQNVEIPDGGYFSGSFIDSTSSPSQPVESQPVSADIKENRPSILQNPIPESFVFQSTSRARSQLSSNWNGMVGSYRGELMVPDMLTEGELLEQFNRGEEDANKFCPGDQLISAKSNKSYAVAERMAEVVVARKEKDGSNHFRTGSRGKKNHQREDKDLEDGRSTKQSAVYMDEEEGELSDIFDKVLLCGRGKPLPFECKDDQVCQAEANNGLQQDGPVVGIGNGKARGKNQGNKKEVIDLRALLILCAQAVSVDDRGTASELLEQIRQHSSPFGDYSQRMAHCFANALEARLAGTGSQIYTALSSKRMSAADMLKFYQAYIAACPFMKMLMIFANHMILKAAEKAETLHIIDFGIRYGFQWPALIRCLSRRAGGPPKLRITGVELPLSGFRPEERVQETGHRLAKYCKRFNVPFEYYAIAKKWETVQYEDLKVQRNEVLAVNCLCRFKYLLDETVVVSSPRDTVLNLIRKMNPDVFVQSVVSASYHAPFFVSRFREALFHFSALFDVLDSNLPREDQMRLGFEKEFIGCEVVNIVACEGSERIARPETYKQWQVRNMRAGFRQLPLDREVLKKIKDKVKLGYHPDFVVDEDGRWLLQGWKGRIMYASACWAPSRTEMHVC</sequence>
<dbReference type="PROSITE" id="PS50985">
    <property type="entry name" value="GRAS"/>
    <property type="match status" value="1"/>
</dbReference>
<keyword evidence="8" id="KW-1185">Reference proteome</keyword>
<proteinExistence type="inferred from homology"/>
<evidence type="ECO:0000256" key="2">
    <source>
        <dbReference type="ARBA" id="ARBA00023015"/>
    </source>
</evidence>
<gene>
    <name evidence="7" type="ORF">M0R45_017209</name>
</gene>
<evidence type="ECO:0000256" key="5">
    <source>
        <dbReference type="PROSITE-ProRule" id="PRU01191"/>
    </source>
</evidence>
<dbReference type="EMBL" id="JBEDUW010000003">
    <property type="protein sequence ID" value="KAK9940554.1"/>
    <property type="molecule type" value="Genomic_DNA"/>
</dbReference>
<keyword evidence="2" id="KW-0805">Transcription regulation</keyword>
<feature type="region of interest" description="Leucine repeat I (LRI)" evidence="5">
    <location>
        <begin position="352"/>
        <end position="412"/>
    </location>
</feature>
<dbReference type="PANTHER" id="PTHR31636">
    <property type="entry name" value="OSJNBA0084A10.13 PROTEIN-RELATED"/>
    <property type="match status" value="1"/>
</dbReference>
<evidence type="ECO:0008006" key="9">
    <source>
        <dbReference type="Google" id="ProtNLM"/>
    </source>
</evidence>
<evidence type="ECO:0000256" key="4">
    <source>
        <dbReference type="ARBA" id="ARBA00023242"/>
    </source>
</evidence>
<feature type="compositionally biased region" description="Basic and acidic residues" evidence="6">
    <location>
        <begin position="266"/>
        <end position="277"/>
    </location>
</feature>
<comment type="similarity">
    <text evidence="5">Belongs to the GRAS family.</text>
</comment>
<reference evidence="7 8" key="1">
    <citation type="journal article" date="2023" name="G3 (Bethesda)">
        <title>A chromosome-length genome assembly and annotation of blackberry (Rubus argutus, cv. 'Hillquist').</title>
        <authorList>
            <person name="Bruna T."/>
            <person name="Aryal R."/>
            <person name="Dudchenko O."/>
            <person name="Sargent D.J."/>
            <person name="Mead D."/>
            <person name="Buti M."/>
            <person name="Cavallini A."/>
            <person name="Hytonen T."/>
            <person name="Andres J."/>
            <person name="Pham M."/>
            <person name="Weisz D."/>
            <person name="Mascagni F."/>
            <person name="Usai G."/>
            <person name="Natali L."/>
            <person name="Bassil N."/>
            <person name="Fernandez G.E."/>
            <person name="Lomsadze A."/>
            <person name="Armour M."/>
            <person name="Olukolu B."/>
            <person name="Poorten T."/>
            <person name="Britton C."/>
            <person name="Davik J."/>
            <person name="Ashrafi H."/>
            <person name="Aiden E.L."/>
            <person name="Borodovsky M."/>
            <person name="Worthington M."/>
        </authorList>
    </citation>
    <scope>NUCLEOTIDE SEQUENCE [LARGE SCALE GENOMIC DNA]</scope>
    <source>
        <strain evidence="7">PI 553951</strain>
    </source>
</reference>
<feature type="region of interest" description="Disordered" evidence="6">
    <location>
        <begin position="247"/>
        <end position="282"/>
    </location>
</feature>
<dbReference type="AlphaFoldDB" id="A0AAW1XV90"/>
<accession>A0AAW1XV90</accession>
<feature type="region of interest" description="VHIID" evidence="5">
    <location>
        <begin position="431"/>
        <end position="496"/>
    </location>
</feature>
<feature type="short sequence motif" description="VHIID" evidence="5">
    <location>
        <begin position="462"/>
        <end position="466"/>
    </location>
</feature>
<name>A0AAW1XV90_RUBAR</name>
<feature type="region of interest" description="SAW" evidence="5">
    <location>
        <begin position="650"/>
        <end position="725"/>
    </location>
</feature>
<evidence type="ECO:0000313" key="8">
    <source>
        <dbReference type="Proteomes" id="UP001457282"/>
    </source>
</evidence>
<feature type="region of interest" description="Leucine repeat II (LRII)" evidence="5">
    <location>
        <begin position="512"/>
        <end position="544"/>
    </location>
</feature>
<dbReference type="GO" id="GO:0005634">
    <property type="term" value="C:nucleus"/>
    <property type="evidence" value="ECO:0007669"/>
    <property type="project" value="UniProtKB-SubCell"/>
</dbReference>
<comment type="subcellular location">
    <subcellularLocation>
        <location evidence="1">Nucleus</location>
    </subcellularLocation>
</comment>
<comment type="caution">
    <text evidence="7">The sequence shown here is derived from an EMBL/GenBank/DDBJ whole genome shotgun (WGS) entry which is preliminary data.</text>
</comment>
<evidence type="ECO:0000256" key="3">
    <source>
        <dbReference type="ARBA" id="ARBA00023163"/>
    </source>
</evidence>
<keyword evidence="3" id="KW-0804">Transcription</keyword>
<evidence type="ECO:0000256" key="6">
    <source>
        <dbReference type="SAM" id="MobiDB-lite"/>
    </source>
</evidence>
<evidence type="ECO:0000256" key="1">
    <source>
        <dbReference type="ARBA" id="ARBA00004123"/>
    </source>
</evidence>
<keyword evidence="4" id="KW-0539">Nucleus</keyword>